<organism evidence="3 4">
    <name type="scientific">Sphingobium fuliginis ATCC 27551</name>
    <dbReference type="NCBI Taxonomy" id="1208342"/>
    <lineage>
        <taxon>Bacteria</taxon>
        <taxon>Pseudomonadati</taxon>
        <taxon>Pseudomonadota</taxon>
        <taxon>Alphaproteobacteria</taxon>
        <taxon>Sphingomonadales</taxon>
        <taxon>Sphingomonadaceae</taxon>
        <taxon>Sphingobium</taxon>
    </lineage>
</organism>
<name>A0A5B8CFP8_SPHSA</name>
<evidence type="ECO:0000259" key="2">
    <source>
        <dbReference type="PROSITE" id="PS50943"/>
    </source>
</evidence>
<dbReference type="PROSITE" id="PS50943">
    <property type="entry name" value="HTH_CROC1"/>
    <property type="match status" value="1"/>
</dbReference>
<dbReference type="AlphaFoldDB" id="A0A5B8CFP8"/>
<protein>
    <submittedName>
        <fullName evidence="3">Helix-turn-helix transcriptional regulator</fullName>
    </submittedName>
</protein>
<evidence type="ECO:0000313" key="3">
    <source>
        <dbReference type="EMBL" id="QDC38388.1"/>
    </source>
</evidence>
<evidence type="ECO:0000313" key="4">
    <source>
        <dbReference type="Proteomes" id="UP000311469"/>
    </source>
</evidence>
<dbReference type="InterPro" id="IPR001387">
    <property type="entry name" value="Cro/C1-type_HTH"/>
</dbReference>
<reference evidence="3 4" key="1">
    <citation type="submission" date="2019-06" db="EMBL/GenBank/DDBJ databases">
        <title>Genome organization and adaptive potential of archetypical organophosphate degarding Sphingobium fuliginis ATCC 27551.</title>
        <authorList>
            <person name="Sarwar A."/>
            <person name="Parthasarathy S."/>
            <person name="Singh C."/>
            <person name="Siddavattam D."/>
        </authorList>
    </citation>
    <scope>NUCLEOTIDE SEQUENCE [LARGE SCALE GENOMIC DNA]</scope>
    <source>
        <strain evidence="3 4">ATCC 27551</strain>
    </source>
</reference>
<dbReference type="SMART" id="SM00530">
    <property type="entry name" value="HTH_XRE"/>
    <property type="match status" value="1"/>
</dbReference>
<feature type="region of interest" description="Disordered" evidence="1">
    <location>
        <begin position="147"/>
        <end position="174"/>
    </location>
</feature>
<evidence type="ECO:0000256" key="1">
    <source>
        <dbReference type="SAM" id="MobiDB-lite"/>
    </source>
</evidence>
<dbReference type="InterPro" id="IPR010982">
    <property type="entry name" value="Lambda_DNA-bd_dom_sf"/>
</dbReference>
<proteinExistence type="predicted"/>
<dbReference type="Pfam" id="PF01381">
    <property type="entry name" value="HTH_3"/>
    <property type="match status" value="1"/>
</dbReference>
<dbReference type="Gene3D" id="1.10.260.40">
    <property type="entry name" value="lambda repressor-like DNA-binding domains"/>
    <property type="match status" value="1"/>
</dbReference>
<accession>A0A5B8CFP8</accession>
<feature type="compositionally biased region" description="Polar residues" evidence="1">
    <location>
        <begin position="148"/>
        <end position="161"/>
    </location>
</feature>
<dbReference type="EMBL" id="CP041016">
    <property type="protein sequence ID" value="QDC38388.1"/>
    <property type="molecule type" value="Genomic_DNA"/>
</dbReference>
<dbReference type="RefSeq" id="WP_140042700.1">
    <property type="nucleotide sequence ID" value="NZ_CP041016.1"/>
</dbReference>
<dbReference type="SUPFAM" id="SSF47413">
    <property type="entry name" value="lambda repressor-like DNA-binding domains"/>
    <property type="match status" value="1"/>
</dbReference>
<dbReference type="KEGG" id="sufl:FIL70_15245"/>
<gene>
    <name evidence="3" type="ORF">FIL70_15245</name>
</gene>
<dbReference type="CDD" id="cd00093">
    <property type="entry name" value="HTH_XRE"/>
    <property type="match status" value="1"/>
</dbReference>
<dbReference type="Proteomes" id="UP000311469">
    <property type="component" value="Chromosome cSF1"/>
</dbReference>
<feature type="domain" description="HTH cro/C1-type" evidence="2">
    <location>
        <begin position="20"/>
        <end position="73"/>
    </location>
</feature>
<sequence length="174" mass="18297">MSQLIFLGYGIEMTILADRLRDAMGARNMDQKELADAAGCTQGAISQILVGKTQRSRFLPDIAAALGVELDWLRGLTNGDQGAPRAPAVQYFSMKVALPSEAALRDMFRSLLVLVPEGASKDEAAEILARRLPSGLAAIGPLALDPVSGSSTASAEASQFPATDHRASAPSSRT</sequence>
<dbReference type="GO" id="GO:0003677">
    <property type="term" value="F:DNA binding"/>
    <property type="evidence" value="ECO:0007669"/>
    <property type="project" value="InterPro"/>
</dbReference>